<evidence type="ECO:0000259" key="1">
    <source>
        <dbReference type="Pfam" id="PF00326"/>
    </source>
</evidence>
<dbReference type="EMBL" id="AP035785">
    <property type="protein sequence ID" value="BFO70055.1"/>
    <property type="molecule type" value="Genomic_DNA"/>
</dbReference>
<gene>
    <name evidence="2" type="ORF">GTC17253_00210</name>
</gene>
<dbReference type="GO" id="GO:0008236">
    <property type="term" value="F:serine-type peptidase activity"/>
    <property type="evidence" value="ECO:0007669"/>
    <property type="project" value="InterPro"/>
</dbReference>
<dbReference type="Gene3D" id="2.120.10.30">
    <property type="entry name" value="TolB, C-terminal domain"/>
    <property type="match status" value="1"/>
</dbReference>
<dbReference type="InterPro" id="IPR050278">
    <property type="entry name" value="Serine_Prot_S9B/DPPIV"/>
</dbReference>
<dbReference type="SUPFAM" id="SSF82171">
    <property type="entry name" value="DPP6 N-terminal domain-like"/>
    <property type="match status" value="1"/>
</dbReference>
<dbReference type="InterPro" id="IPR029058">
    <property type="entry name" value="AB_hydrolase_fold"/>
</dbReference>
<feature type="domain" description="Peptidase S9 prolyl oligopeptidase catalytic" evidence="1">
    <location>
        <begin position="624"/>
        <end position="828"/>
    </location>
</feature>
<dbReference type="PANTHER" id="PTHR11731:SF193">
    <property type="entry name" value="DIPEPTIDYL PEPTIDASE 9"/>
    <property type="match status" value="1"/>
</dbReference>
<dbReference type="InterPro" id="IPR011042">
    <property type="entry name" value="6-blade_b-propeller_TolB-like"/>
</dbReference>
<proteinExistence type="predicted"/>
<organism evidence="2">
    <name type="scientific">Prevotella sp. GTC17253</name>
    <dbReference type="NCBI Taxonomy" id="3236793"/>
    <lineage>
        <taxon>Bacteria</taxon>
        <taxon>Pseudomonadati</taxon>
        <taxon>Bacteroidota</taxon>
        <taxon>Bacteroidia</taxon>
        <taxon>Bacteroidales</taxon>
        <taxon>Prevotellaceae</taxon>
        <taxon>Prevotella</taxon>
    </lineage>
</organism>
<dbReference type="InterPro" id="IPR001375">
    <property type="entry name" value="Peptidase_S9_cat"/>
</dbReference>
<dbReference type="AlphaFoldDB" id="A0AB33IPU6"/>
<accession>A0AB33IPU6</accession>
<dbReference type="PANTHER" id="PTHR11731">
    <property type="entry name" value="PROTEASE FAMILY S9B,C DIPEPTIDYL-PEPTIDASE IV-RELATED"/>
    <property type="match status" value="1"/>
</dbReference>
<dbReference type="Pfam" id="PF00326">
    <property type="entry name" value="Peptidase_S9"/>
    <property type="match status" value="1"/>
</dbReference>
<reference evidence="2" key="1">
    <citation type="submission" date="2024-07" db="EMBL/GenBank/DDBJ databases">
        <title>Complete genome sequence of Prevotella sp. YM-2024 GTC17253.</title>
        <authorList>
            <person name="Hayashi M."/>
            <person name="Muto Y."/>
            <person name="Tanaka K."/>
            <person name="Niwa H."/>
        </authorList>
    </citation>
    <scope>NUCLEOTIDE SEQUENCE</scope>
    <source>
        <strain evidence="2">GTC17253</strain>
    </source>
</reference>
<name>A0AB33IPU6_9BACT</name>
<dbReference type="GO" id="GO:0008239">
    <property type="term" value="F:dipeptidyl-peptidase activity"/>
    <property type="evidence" value="ECO:0007669"/>
    <property type="project" value="TreeGrafter"/>
</dbReference>
<protein>
    <submittedName>
        <fullName evidence="2">S9 family peptidase</fullName>
    </submittedName>
</protein>
<dbReference type="GO" id="GO:0006508">
    <property type="term" value="P:proteolysis"/>
    <property type="evidence" value="ECO:0007669"/>
    <property type="project" value="InterPro"/>
</dbReference>
<dbReference type="Gene3D" id="3.40.50.1820">
    <property type="entry name" value="alpha/beta hydrolase"/>
    <property type="match status" value="1"/>
</dbReference>
<sequence>MFTFMAVCRKKHTFALIYFNLNEITMKKSHLYLLTGVLFGLNTAVQAIDVTTFRYQGPYAVHCPLMLDSIDINTKTFSDESLLNTSLSLQPVSESKIFSGKHAPVSADDYALHLLRFNLRSRGYAKGRIIVTGLRSYEVLVDGLPVQGEQTFQPGTYLVTVKYLSRGGQRESFKVSVKADHESLLSVDTDTKRSYSLSDVLDGKRISDVELSSDGQYQITGYRITEPGGKQYSVWRVVETATGRLLTESSSPLYWVPGHAAYYVEESLKDGVRLVMTDIRTGNQRVLASRLPRDGSFLISPDLKYIVVSRMQEGPAEARDIYQIVEPDDRQPSWRNRNHLSIYKVETGMLQPLTFGYHNVSMEDISADGRYLLVMTNRSRLTKRPTTLYSLIRIDLQEMKAETLVADDGFLAGARFSPDGHSLVVKGSPESFGGVGKNVPDGRIPSMYDYQLYTFDIATHHVTPLTRTFNPSIEQVEWSKADGQIYFTALDKDYCRLFRLSPTDGRIVRMDVPEDMVSEFSLADRSTQMAWYGASASNSDRRYLLDTKSGQSKMVEDLSHDILKDVKLGRCEAWDFVNSRGDTISGRFYLPADFDSAKKYPLIVNYYGGCSPTSRDFETRYPHHVYAAMGYVVYVINPSGAAGFGQEFASRHVATAGQGVADDIIEGTRKFCDTHPYVNAKKIGCIGASYGGFMTQYLQTRTDLFAAAISHAGISDHTSYWGEGYWGYSYSEVSMGDRYPWSDRQLYVNQSPLFNADKIHTPLLFLHGSVDKNVPLGESIQMFNALKLLGRPTALVVVAGQDHHIVDYNKRVKWQNTIFAWFAKYLQDDSAWWDNLYPKVATDE</sequence>
<evidence type="ECO:0000313" key="2">
    <source>
        <dbReference type="EMBL" id="BFO70055.1"/>
    </source>
</evidence>
<dbReference type="SUPFAM" id="SSF53474">
    <property type="entry name" value="alpha/beta-Hydrolases"/>
    <property type="match status" value="1"/>
</dbReference>